<dbReference type="SUPFAM" id="SSF51182">
    <property type="entry name" value="RmlC-like cupins"/>
    <property type="match status" value="1"/>
</dbReference>
<dbReference type="CDD" id="cd20301">
    <property type="entry name" value="cupin_ChrR"/>
    <property type="match status" value="1"/>
</dbReference>
<dbReference type="Gene3D" id="2.60.120.10">
    <property type="entry name" value="Jelly Rolls"/>
    <property type="match status" value="1"/>
</dbReference>
<feature type="compositionally biased region" description="Basic and acidic residues" evidence="1">
    <location>
        <begin position="84"/>
        <end position="93"/>
    </location>
</feature>
<evidence type="ECO:0000313" key="3">
    <source>
        <dbReference type="EMBL" id="SDY59483.1"/>
    </source>
</evidence>
<dbReference type="InterPro" id="IPR012807">
    <property type="entry name" value="Anti-sigma_ChrR"/>
</dbReference>
<dbReference type="InterPro" id="IPR025979">
    <property type="entry name" value="ChrR-like_cupin_dom"/>
</dbReference>
<dbReference type="STRING" id="321339.SAMN05444340_11196"/>
<dbReference type="InterPro" id="IPR014710">
    <property type="entry name" value="RmlC-like_jellyroll"/>
</dbReference>
<dbReference type="EMBL" id="FNPF01000011">
    <property type="protein sequence ID" value="SDY59483.1"/>
    <property type="molecule type" value="Genomic_DNA"/>
</dbReference>
<dbReference type="NCBIfam" id="TIGR02451">
    <property type="entry name" value="anti_sig_ChrR"/>
    <property type="match status" value="1"/>
</dbReference>
<organism evidence="3 4">
    <name type="scientific">Citreimonas salinaria</name>
    <dbReference type="NCBI Taxonomy" id="321339"/>
    <lineage>
        <taxon>Bacteria</taxon>
        <taxon>Pseudomonadati</taxon>
        <taxon>Pseudomonadota</taxon>
        <taxon>Alphaproteobacteria</taxon>
        <taxon>Rhodobacterales</taxon>
        <taxon>Roseobacteraceae</taxon>
        <taxon>Citreimonas</taxon>
    </lineage>
</organism>
<keyword evidence="4" id="KW-1185">Reference proteome</keyword>
<sequence length="220" mass="23501">MTINHHLTDDLIRSYSAGILPEAMDLIVATHISLCDECRAALCAQDAVGGAVLERARGEAVSDACLDRTLALIRGSDRAAGPARDTRKPDAPHDPVLPAPLRDYVGGSADAIRWRPVGMGVKQAVLRTKGDAKARLLRIPAGAAMPDHSHRGIELTMVLKGAYSDADGRYARGDIEIAHEDLHHTPVADVGEDCICLAVNEGPLRFKGILPRLAQPFLGI</sequence>
<gene>
    <name evidence="3" type="ORF">SAMN05444340_11196</name>
</gene>
<name>A0A1H3L4Y6_9RHOB</name>
<dbReference type="Gene3D" id="1.10.10.1320">
    <property type="entry name" value="Anti-sigma factor, zinc-finger domain"/>
    <property type="match status" value="1"/>
</dbReference>
<dbReference type="Proteomes" id="UP000199286">
    <property type="component" value="Unassembled WGS sequence"/>
</dbReference>
<feature type="region of interest" description="Disordered" evidence="1">
    <location>
        <begin position="77"/>
        <end position="96"/>
    </location>
</feature>
<dbReference type="InterPro" id="IPR011051">
    <property type="entry name" value="RmlC_Cupin_sf"/>
</dbReference>
<evidence type="ECO:0000313" key="4">
    <source>
        <dbReference type="Proteomes" id="UP000199286"/>
    </source>
</evidence>
<protein>
    <submittedName>
        <fullName evidence="3">Anti-ECFsigma factor, ChrR</fullName>
    </submittedName>
</protein>
<feature type="domain" description="ChrR-like cupin" evidence="2">
    <location>
        <begin position="109"/>
        <end position="203"/>
    </location>
</feature>
<dbReference type="RefSeq" id="WP_089883996.1">
    <property type="nucleotide sequence ID" value="NZ_FNPF01000011.1"/>
</dbReference>
<reference evidence="3 4" key="1">
    <citation type="submission" date="2016-10" db="EMBL/GenBank/DDBJ databases">
        <authorList>
            <person name="de Groot N.N."/>
        </authorList>
    </citation>
    <scope>NUCLEOTIDE SEQUENCE [LARGE SCALE GENOMIC DNA]</scope>
    <source>
        <strain evidence="3 4">DSM 26880</strain>
    </source>
</reference>
<dbReference type="Pfam" id="PF12973">
    <property type="entry name" value="Cupin_7"/>
    <property type="match status" value="1"/>
</dbReference>
<evidence type="ECO:0000256" key="1">
    <source>
        <dbReference type="SAM" id="MobiDB-lite"/>
    </source>
</evidence>
<evidence type="ECO:0000259" key="2">
    <source>
        <dbReference type="Pfam" id="PF12973"/>
    </source>
</evidence>
<proteinExistence type="predicted"/>
<dbReference type="InterPro" id="IPR041916">
    <property type="entry name" value="Anti_sigma_zinc_sf"/>
</dbReference>
<accession>A0A1H3L4Y6</accession>
<dbReference type="OrthoDB" id="2988517at2"/>
<dbReference type="AlphaFoldDB" id="A0A1H3L4Y6"/>